<dbReference type="Proteomes" id="UP001284601">
    <property type="component" value="Unassembled WGS sequence"/>
</dbReference>
<dbReference type="EMBL" id="JAWSTH010000016">
    <property type="protein sequence ID" value="MDW5594366.1"/>
    <property type="molecule type" value="Genomic_DNA"/>
</dbReference>
<evidence type="ECO:0000313" key="3">
    <source>
        <dbReference type="Proteomes" id="UP001284601"/>
    </source>
</evidence>
<evidence type="ECO:0008006" key="4">
    <source>
        <dbReference type="Google" id="ProtNLM"/>
    </source>
</evidence>
<reference evidence="3" key="1">
    <citation type="submission" date="2023-07" db="EMBL/GenBank/DDBJ databases">
        <title>Conexibacter stalactiti sp. nov., isolated from stalactites in a lava cave and emended description of the genus Conexibacter.</title>
        <authorList>
            <person name="Lee S.D."/>
        </authorList>
    </citation>
    <scope>NUCLEOTIDE SEQUENCE [LARGE SCALE GENOMIC DNA]</scope>
    <source>
        <strain evidence="3">KCTC 39840</strain>
    </source>
</reference>
<keyword evidence="3" id="KW-1185">Reference proteome</keyword>
<evidence type="ECO:0000256" key="1">
    <source>
        <dbReference type="SAM" id="MobiDB-lite"/>
    </source>
</evidence>
<protein>
    <recommendedName>
        <fullName evidence="4">YtkA-like domain-containing protein</fullName>
    </recommendedName>
</protein>
<sequence>MALTAAALALAGCGGGERQDADDSDGTYRVDVVTAEFPAQQHLADETTLELVVRNESGRTIPNLSATLEAVGSDGTRAAAFSRTDETPGLSSRSRPVWIVDESPGSTAYGDTYATGPVAPDREGRFLWRVAAIVPGRYRLTYRLSGSLGGGAKVVEGDGERASGSFDVDVDRRPAQARVTADGNVERVPASEARR</sequence>
<feature type="region of interest" description="Disordered" evidence="1">
    <location>
        <begin position="173"/>
        <end position="195"/>
    </location>
</feature>
<accession>A0ABU4HM37</accession>
<proteinExistence type="predicted"/>
<evidence type="ECO:0000313" key="2">
    <source>
        <dbReference type="EMBL" id="MDW5594366.1"/>
    </source>
</evidence>
<organism evidence="2 3">
    <name type="scientific">Conexibacter stalactiti</name>
    <dbReference type="NCBI Taxonomy" id="1940611"/>
    <lineage>
        <taxon>Bacteria</taxon>
        <taxon>Bacillati</taxon>
        <taxon>Actinomycetota</taxon>
        <taxon>Thermoleophilia</taxon>
        <taxon>Solirubrobacterales</taxon>
        <taxon>Conexibacteraceae</taxon>
        <taxon>Conexibacter</taxon>
    </lineage>
</organism>
<comment type="caution">
    <text evidence="2">The sequence shown here is derived from an EMBL/GenBank/DDBJ whole genome shotgun (WGS) entry which is preliminary data.</text>
</comment>
<name>A0ABU4HM37_9ACTN</name>
<dbReference type="RefSeq" id="WP_318596637.1">
    <property type="nucleotide sequence ID" value="NZ_JAWSTH010000016.1"/>
</dbReference>
<gene>
    <name evidence="2" type="ORF">R7226_08465</name>
</gene>